<evidence type="ECO:0000313" key="1">
    <source>
        <dbReference type="EMBL" id="MED6214455.1"/>
    </source>
</evidence>
<dbReference type="EMBL" id="JASCZI010244980">
    <property type="protein sequence ID" value="MED6214455.1"/>
    <property type="molecule type" value="Genomic_DNA"/>
</dbReference>
<protein>
    <submittedName>
        <fullName evidence="1">Uncharacterized protein</fullName>
    </submittedName>
</protein>
<sequence length="72" mass="7940">MLEPEFLQPRPIISTVHPFFYLIADLHNYRMTRIGKTSTKGSASAAAGSTAGNLSQLLPRSCFRRVSKNNSS</sequence>
<dbReference type="Proteomes" id="UP001341840">
    <property type="component" value="Unassembled WGS sequence"/>
</dbReference>
<gene>
    <name evidence="1" type="ORF">PIB30_103279</name>
</gene>
<accession>A0ABU6YWV8</accession>
<keyword evidence="2" id="KW-1185">Reference proteome</keyword>
<organism evidence="1 2">
    <name type="scientific">Stylosanthes scabra</name>
    <dbReference type="NCBI Taxonomy" id="79078"/>
    <lineage>
        <taxon>Eukaryota</taxon>
        <taxon>Viridiplantae</taxon>
        <taxon>Streptophyta</taxon>
        <taxon>Embryophyta</taxon>
        <taxon>Tracheophyta</taxon>
        <taxon>Spermatophyta</taxon>
        <taxon>Magnoliopsida</taxon>
        <taxon>eudicotyledons</taxon>
        <taxon>Gunneridae</taxon>
        <taxon>Pentapetalae</taxon>
        <taxon>rosids</taxon>
        <taxon>fabids</taxon>
        <taxon>Fabales</taxon>
        <taxon>Fabaceae</taxon>
        <taxon>Papilionoideae</taxon>
        <taxon>50 kb inversion clade</taxon>
        <taxon>dalbergioids sensu lato</taxon>
        <taxon>Dalbergieae</taxon>
        <taxon>Pterocarpus clade</taxon>
        <taxon>Stylosanthes</taxon>
    </lineage>
</organism>
<name>A0ABU6YWV8_9FABA</name>
<proteinExistence type="predicted"/>
<comment type="caution">
    <text evidence="1">The sequence shown here is derived from an EMBL/GenBank/DDBJ whole genome shotgun (WGS) entry which is preliminary data.</text>
</comment>
<reference evidence="1 2" key="1">
    <citation type="journal article" date="2023" name="Plants (Basel)">
        <title>Bridging the Gap: Combining Genomics and Transcriptomics Approaches to Understand Stylosanthes scabra, an Orphan Legume from the Brazilian Caatinga.</title>
        <authorList>
            <person name="Ferreira-Neto J.R.C."/>
            <person name="da Silva M.D."/>
            <person name="Binneck E."/>
            <person name="de Melo N.F."/>
            <person name="da Silva R.H."/>
            <person name="de Melo A.L.T.M."/>
            <person name="Pandolfi V."/>
            <person name="Bustamante F.O."/>
            <person name="Brasileiro-Vidal A.C."/>
            <person name="Benko-Iseppon A.M."/>
        </authorList>
    </citation>
    <scope>NUCLEOTIDE SEQUENCE [LARGE SCALE GENOMIC DNA]</scope>
    <source>
        <tissue evidence="1">Leaves</tissue>
    </source>
</reference>
<evidence type="ECO:0000313" key="2">
    <source>
        <dbReference type="Proteomes" id="UP001341840"/>
    </source>
</evidence>